<sequence>FFAPYNLSTCWGTCDMALVPAFRHSPGMCHWIVVQPVQASSSCPSFCLAIQSQRGSWLTYGFSDMLHSPSGFPLG</sequence>
<name>A0A7X9SEE2_9BACE</name>
<accession>A0A7X9SEE2</accession>
<proteinExistence type="predicted"/>
<dbReference type="EMBL" id="JABAGL010000032">
    <property type="protein sequence ID" value="NME87818.1"/>
    <property type="molecule type" value="Genomic_DNA"/>
</dbReference>
<comment type="caution">
    <text evidence="1">The sequence shown here is derived from an EMBL/GenBank/DDBJ whole genome shotgun (WGS) entry which is preliminary data.</text>
</comment>
<organism evidence="1 2">
    <name type="scientific">Bacteroides eggerthii</name>
    <dbReference type="NCBI Taxonomy" id="28111"/>
    <lineage>
        <taxon>Bacteria</taxon>
        <taxon>Pseudomonadati</taxon>
        <taxon>Bacteroidota</taxon>
        <taxon>Bacteroidia</taxon>
        <taxon>Bacteroidales</taxon>
        <taxon>Bacteroidaceae</taxon>
        <taxon>Bacteroides</taxon>
    </lineage>
</organism>
<feature type="non-terminal residue" evidence="1">
    <location>
        <position position="1"/>
    </location>
</feature>
<protein>
    <submittedName>
        <fullName evidence="1">Uncharacterized protein</fullName>
    </submittedName>
</protein>
<evidence type="ECO:0000313" key="2">
    <source>
        <dbReference type="Proteomes" id="UP000520291"/>
    </source>
</evidence>
<reference evidence="1 2" key="1">
    <citation type="submission" date="2020-04" db="EMBL/GenBank/DDBJ databases">
        <authorList>
            <person name="Hitch T.C.A."/>
            <person name="Wylensek D."/>
            <person name="Clavel T."/>
        </authorList>
    </citation>
    <scope>NUCLEOTIDE SEQUENCE [LARGE SCALE GENOMIC DNA]</scope>
    <source>
        <strain evidence="1 2">WCA3-601-WT-5E</strain>
    </source>
</reference>
<dbReference type="Proteomes" id="UP000520291">
    <property type="component" value="Unassembled WGS sequence"/>
</dbReference>
<gene>
    <name evidence="1" type="ORF">HF841_17670</name>
</gene>
<dbReference type="AlphaFoldDB" id="A0A7X9SEE2"/>
<dbReference type="RefSeq" id="WP_168948215.1">
    <property type="nucleotide sequence ID" value="NZ_JABAGL010000032.1"/>
</dbReference>
<evidence type="ECO:0000313" key="1">
    <source>
        <dbReference type="EMBL" id="NME87818.1"/>
    </source>
</evidence>